<sequence length="1240" mass="145451">MIKGKKKTKQENVKNKKGSTAGALYASDTIPEKDLRPYKESLDRALADERITNVAVTAPYGIGKSSVLESYFKQRKKEYRWHVRGFNVALRAMNWAKKKYFFSPKLFKERVDFEFVNLPKFFPKDSQEKDIQKKIVEQLLFSSNPKRFPFSKIKRIKDSSVLRDTISVLITLGLVSGGIYFYGVLSNKPLINWNVIMQFGYYQKWLLIVLSCSILWFSLHVYRKIKIKVSKSTINGKGRIGPFELSSNEDGTNELSQNIFNTFSEELMYFFRKSRKKIIIFEDLDRFEKPSIFQELRELNLNVNKRQPKIVFVYSLQDKVFIEGIEKEEVAVGEEPEQEGNTSNGSDKGVPASALQVSGEEAISNDENVRLKAKFFDYVIPVYPITSYYNTMATIKAEMKQYNKKHELDDSFLKQMGFYLKDVRLIILIVSEFFMYLNVSTNSNSKNSDHRKLFSLIAYKNFFPDDYEKLSYGNSILNTVFDADISDYLYSKIIEEKTNKLEIEKIEKANEIKRIEESLEVTKNKLLKSSYFEMRQKYTRNNYNFRIDGTLFNEEEALDFYEKLYEVHLLINTVQVAQQANSYPSTNIEIKEFFTQDGEENIVFKLLKYEVDTVSGLVKQLKKELQEIEVQIKGQEDKYNEMNYGKIIQLISDSNMLNCTETDRSLVSVLNKIKNNSFMRYLFYNDLVDAAYYYYISPAGDDLDGIDSSFIYSVLEGREHEDTKVTDVEKVYKELDLIKGDFKYAYSSNLLWYMVKNDCTSEYTMIIDKFVKEKDRSFFENFLKSDDDKCSKERIIKDAMVYVLTTDFSFVKDNFVYLQKENKKMVAENIVTNIEHFDEQVGRDKMNEILSLCINDYDSFEVVTRDLSEDTRKQDRYCRDIYIRNLEEALDDAQKSEDIALIKVIFVYGLYEANPKNFQYLDNVYDVNMEFARFHEKIQKEEVEYIDKKRLFHYFADLYKEKQDKSYDYSELGNLVEYFTEQEFEAELLSIYSCINLKDVSHELNNNVLSKINFFELYKSEQINAEVVGGLITQKKLVYNLDFLKLLSERSPDDVFAYIYSINKLDSKIIPDNYVSFKSILSESDKLYFLNEIEDEAFVQEILESLDEDLTVWTSINHEKTIFDDNMISKLCGFASFKSLKWLFINAKINNYDEILDAMFKQSKIILQDLDDMLGVETIFSEMEPNGHKTSKIKRTHKSESTLGWMKDKGFATIKEAKEVNKIQFGLTTHSKKWIIFPHN</sequence>
<evidence type="ECO:0000256" key="3">
    <source>
        <dbReference type="SAM" id="Phobius"/>
    </source>
</evidence>
<feature type="coiled-coil region" evidence="1">
    <location>
        <begin position="498"/>
        <end position="525"/>
    </location>
</feature>
<feature type="coiled-coil region" evidence="1">
    <location>
        <begin position="611"/>
        <end position="638"/>
    </location>
</feature>
<gene>
    <name evidence="5" type="ORF">HCB25_03660</name>
</gene>
<keyword evidence="3" id="KW-0472">Membrane</keyword>
<feature type="transmembrane region" description="Helical" evidence="3">
    <location>
        <begin position="161"/>
        <end position="182"/>
    </location>
</feature>
<feature type="transmembrane region" description="Helical" evidence="3">
    <location>
        <begin position="202"/>
        <end position="222"/>
    </location>
</feature>
<dbReference type="InterPro" id="IPR048428">
    <property type="entry name" value="YobI-NTPase"/>
</dbReference>
<keyword evidence="3" id="KW-0812">Transmembrane</keyword>
<proteinExistence type="predicted"/>
<evidence type="ECO:0000313" key="6">
    <source>
        <dbReference type="Proteomes" id="UP000550367"/>
    </source>
</evidence>
<accession>A0A842FH90</accession>
<dbReference type="AlphaFoldDB" id="A0A842FH90"/>
<feature type="region of interest" description="Disordered" evidence="2">
    <location>
        <begin position="331"/>
        <end position="351"/>
    </location>
</feature>
<keyword evidence="1" id="KW-0175">Coiled coil</keyword>
<reference evidence="5 6" key="1">
    <citation type="submission" date="2020-03" db="EMBL/GenBank/DDBJ databases">
        <title>Soil Listeria distribution.</title>
        <authorList>
            <person name="Liao J."/>
            <person name="Wiedmann M."/>
        </authorList>
    </citation>
    <scope>NUCLEOTIDE SEQUENCE [LARGE SCALE GENOMIC DNA]</scope>
    <source>
        <strain evidence="5 6">FSL L7-0153</strain>
    </source>
</reference>
<dbReference type="Proteomes" id="UP000550367">
    <property type="component" value="Unassembled WGS sequence"/>
</dbReference>
<comment type="caution">
    <text evidence="5">The sequence shown here is derived from an EMBL/GenBank/DDBJ whole genome shotgun (WGS) entry which is preliminary data.</text>
</comment>
<keyword evidence="3" id="KW-1133">Transmembrane helix</keyword>
<dbReference type="Pfam" id="PF20693">
    <property type="entry name" value="YobI-ATPase"/>
    <property type="match status" value="1"/>
</dbReference>
<name>A0A842FH90_9LIST</name>
<feature type="domain" description="YobI-like P-loop NTPase" evidence="4">
    <location>
        <begin position="38"/>
        <end position="477"/>
    </location>
</feature>
<evidence type="ECO:0000313" key="5">
    <source>
        <dbReference type="EMBL" id="MBC2243151.1"/>
    </source>
</evidence>
<evidence type="ECO:0000256" key="1">
    <source>
        <dbReference type="SAM" id="Coils"/>
    </source>
</evidence>
<feature type="region of interest" description="Disordered" evidence="2">
    <location>
        <begin position="1"/>
        <end position="20"/>
    </location>
</feature>
<dbReference type="RefSeq" id="WP_185551426.1">
    <property type="nucleotide sequence ID" value="NZ_JAARYY010000002.1"/>
</dbReference>
<dbReference type="EMBL" id="JAARYY010000002">
    <property type="protein sequence ID" value="MBC2243151.1"/>
    <property type="molecule type" value="Genomic_DNA"/>
</dbReference>
<evidence type="ECO:0000256" key="2">
    <source>
        <dbReference type="SAM" id="MobiDB-lite"/>
    </source>
</evidence>
<protein>
    <recommendedName>
        <fullName evidence="4">YobI-like P-loop NTPase domain-containing protein</fullName>
    </recommendedName>
</protein>
<evidence type="ECO:0000259" key="4">
    <source>
        <dbReference type="Pfam" id="PF20693"/>
    </source>
</evidence>
<organism evidence="5 6">
    <name type="scientific">Listeria booriae</name>
    <dbReference type="NCBI Taxonomy" id="1552123"/>
    <lineage>
        <taxon>Bacteria</taxon>
        <taxon>Bacillati</taxon>
        <taxon>Bacillota</taxon>
        <taxon>Bacilli</taxon>
        <taxon>Bacillales</taxon>
        <taxon>Listeriaceae</taxon>
        <taxon>Listeria</taxon>
    </lineage>
</organism>